<feature type="domain" description="Helicase ATP-binding" evidence="1">
    <location>
        <begin position="52"/>
        <end position="235"/>
    </location>
</feature>
<keyword evidence="2" id="KW-0067">ATP-binding</keyword>
<dbReference type="SMART" id="SM00487">
    <property type="entry name" value="DEXDc"/>
    <property type="match status" value="1"/>
</dbReference>
<dbReference type="Pfam" id="PF04851">
    <property type="entry name" value="ResIII"/>
    <property type="match status" value="1"/>
</dbReference>
<accession>A0ABV9NZ00</accession>
<dbReference type="InterPro" id="IPR014001">
    <property type="entry name" value="Helicase_ATP-bd"/>
</dbReference>
<evidence type="ECO:0000313" key="3">
    <source>
        <dbReference type="Proteomes" id="UP001595885"/>
    </source>
</evidence>
<dbReference type="SUPFAM" id="SSF52540">
    <property type="entry name" value="P-loop containing nucleoside triphosphate hydrolases"/>
    <property type="match status" value="1"/>
</dbReference>
<proteinExistence type="predicted"/>
<keyword evidence="2" id="KW-0547">Nucleotide-binding</keyword>
<protein>
    <submittedName>
        <fullName evidence="2">DEAD/DEAH box helicase family protein</fullName>
    </submittedName>
</protein>
<comment type="caution">
    <text evidence="2">The sequence shown here is derived from an EMBL/GenBank/DDBJ whole genome shotgun (WGS) entry which is preliminary data.</text>
</comment>
<dbReference type="PROSITE" id="PS51192">
    <property type="entry name" value="HELICASE_ATP_BIND_1"/>
    <property type="match status" value="1"/>
</dbReference>
<dbReference type="Proteomes" id="UP001595885">
    <property type="component" value="Unassembled WGS sequence"/>
</dbReference>
<dbReference type="InterPro" id="IPR006935">
    <property type="entry name" value="Helicase/UvrB_N"/>
</dbReference>
<dbReference type="RefSeq" id="WP_379737601.1">
    <property type="nucleotide sequence ID" value="NZ_JBHSGW010000001.1"/>
</dbReference>
<dbReference type="Gene3D" id="3.40.50.300">
    <property type="entry name" value="P-loop containing nucleotide triphosphate hydrolases"/>
    <property type="match status" value="1"/>
</dbReference>
<gene>
    <name evidence="2" type="ORF">ACFO3U_01095</name>
</gene>
<dbReference type="InterPro" id="IPR027417">
    <property type="entry name" value="P-loop_NTPase"/>
</dbReference>
<keyword evidence="2" id="KW-0378">Hydrolase</keyword>
<keyword evidence="3" id="KW-1185">Reference proteome</keyword>
<name>A0ABV9NZ00_9FLAO</name>
<dbReference type="GO" id="GO:0004386">
    <property type="term" value="F:helicase activity"/>
    <property type="evidence" value="ECO:0007669"/>
    <property type="project" value="UniProtKB-KW"/>
</dbReference>
<sequence>MDLPNAEFIEFPIEFKEINPEDFPNFIIENDNNKIIIEPDSNGYINEALKSCIDYDKKNTVIINAAVGQGKTFSIIEIIKDYYDNENNYLIVVAVPYVSLVQQYLDDIISKGIPEEQIYRYEYIGRQTHIDAWNSKIQIITANGLLGNPGEDKFINEINKRNYLDYLTKKCSEDNRKVIFIYDEIHDTIQNFKEKYIFNLWKWKNVIHKNLIISATFNEASKIVIEYLAELTDNTIQIIESKRTKFPEKQSDLYLHFNPAKTYKHDNNSICNLVESLILKNKAIDILSFSRILGNDICTKTDSGIGKLLIEKYGEVQNCVSELDNNQNSGTKNPTNRFDKDKCNVGTNFKTGISISKENHAFIVIMPPIGRKGKFKNSSGIFTDGVNSIIQALARQRNTFQENLGEIHIVLPPPIGFNYDSINHFNEIQKEKFIMYYEEVCNKKSEQKSDYISINSQKDLINEFYNNTLKENIINEIEKVRSTSRENKIRLDFEELKMFKLNTGEKYLYSTYQFFGKDLSSYVTYCAFTNQFINCNLKEIKTKPILYFKETKIQWRLEKFFNEEYCDLSDIDFFNSFNQVISDNYFYHQLKNEIFSNYNVIYIDSSNKKKSIFSFSEKNFEQQFLAFIQRKCYPNNLEFIKRFHDEGYYFDDEYTRGEYFRNCISHSNYLFPECENYQSNLKDLIKAYRILDSFRQKIIANSLTVIKKGEECKYVFSTPKEEFILEHEKSDFIFMYETLINLDSFINKDVFEFKRAYLRTDEFSKIVKSFYSYLLNDFFILYDSYVYEDSLQTRVKIIEEIEIPNHKSILNLIPTDETNFPESYWESEVKKNEFESLKKAATKI</sequence>
<dbReference type="EMBL" id="JBHSGW010000001">
    <property type="protein sequence ID" value="MFC4738583.1"/>
    <property type="molecule type" value="Genomic_DNA"/>
</dbReference>
<organism evidence="2 3">
    <name type="scientific">Flavobacterium ponti</name>
    <dbReference type="NCBI Taxonomy" id="665133"/>
    <lineage>
        <taxon>Bacteria</taxon>
        <taxon>Pseudomonadati</taxon>
        <taxon>Bacteroidota</taxon>
        <taxon>Flavobacteriia</taxon>
        <taxon>Flavobacteriales</taxon>
        <taxon>Flavobacteriaceae</taxon>
        <taxon>Flavobacterium</taxon>
    </lineage>
</organism>
<evidence type="ECO:0000259" key="1">
    <source>
        <dbReference type="PROSITE" id="PS51192"/>
    </source>
</evidence>
<evidence type="ECO:0000313" key="2">
    <source>
        <dbReference type="EMBL" id="MFC4738583.1"/>
    </source>
</evidence>
<reference evidence="3" key="1">
    <citation type="journal article" date="2019" name="Int. J. Syst. Evol. Microbiol.">
        <title>The Global Catalogue of Microorganisms (GCM) 10K type strain sequencing project: providing services to taxonomists for standard genome sequencing and annotation.</title>
        <authorList>
            <consortium name="The Broad Institute Genomics Platform"/>
            <consortium name="The Broad Institute Genome Sequencing Center for Infectious Disease"/>
            <person name="Wu L."/>
            <person name="Ma J."/>
        </authorList>
    </citation>
    <scope>NUCLEOTIDE SEQUENCE [LARGE SCALE GENOMIC DNA]</scope>
    <source>
        <strain evidence="3">CCUG 50349</strain>
    </source>
</reference>
<keyword evidence="2" id="KW-0347">Helicase</keyword>